<feature type="region of interest" description="Disordered" evidence="3">
    <location>
        <begin position="193"/>
        <end position="221"/>
    </location>
</feature>
<dbReference type="PROSITE" id="PS50088">
    <property type="entry name" value="ANK_REPEAT"/>
    <property type="match status" value="2"/>
</dbReference>
<evidence type="ECO:0000313" key="4">
    <source>
        <dbReference type="EMBL" id="CAH1788205.1"/>
    </source>
</evidence>
<reference evidence="4" key="1">
    <citation type="submission" date="2022-03" db="EMBL/GenBank/DDBJ databases">
        <authorList>
            <person name="Martin C."/>
        </authorList>
    </citation>
    <scope>NUCLEOTIDE SEQUENCE</scope>
</reference>
<dbReference type="PROSITE" id="PS50297">
    <property type="entry name" value="ANK_REP_REGION"/>
    <property type="match status" value="2"/>
</dbReference>
<keyword evidence="2" id="KW-0040">ANK repeat</keyword>
<keyword evidence="1" id="KW-0677">Repeat</keyword>
<dbReference type="Gene3D" id="1.25.40.20">
    <property type="entry name" value="Ankyrin repeat-containing domain"/>
    <property type="match status" value="1"/>
</dbReference>
<accession>A0A8J1Y5V7</accession>
<keyword evidence="5" id="KW-1185">Reference proteome</keyword>
<dbReference type="Proteomes" id="UP000749559">
    <property type="component" value="Unassembled WGS sequence"/>
</dbReference>
<evidence type="ECO:0000313" key="5">
    <source>
        <dbReference type="Proteomes" id="UP000749559"/>
    </source>
</evidence>
<comment type="caution">
    <text evidence="4">The sequence shown here is derived from an EMBL/GenBank/DDBJ whole genome shotgun (WGS) entry which is preliminary data.</text>
</comment>
<dbReference type="Pfam" id="PF12796">
    <property type="entry name" value="Ank_2"/>
    <property type="match status" value="1"/>
</dbReference>
<dbReference type="InterPro" id="IPR036770">
    <property type="entry name" value="Ankyrin_rpt-contain_sf"/>
</dbReference>
<name>A0A8J1Y5V7_OWEFU</name>
<dbReference type="SMART" id="SM00248">
    <property type="entry name" value="ANK"/>
    <property type="match status" value="3"/>
</dbReference>
<gene>
    <name evidence="4" type="ORF">OFUS_LOCUS13778</name>
</gene>
<protein>
    <submittedName>
        <fullName evidence="4">Uncharacterized protein</fullName>
    </submittedName>
</protein>
<evidence type="ECO:0000256" key="3">
    <source>
        <dbReference type="SAM" id="MobiDB-lite"/>
    </source>
</evidence>
<dbReference type="AlphaFoldDB" id="A0A8J1Y5V7"/>
<sequence>MAWNNSGEDTTSVDSSYTDFYDISFLEACMECDTESLYDIICSGVMSEQINERDKSGKTGFSHACANGFLPVLELLVDVDDLEVNLPDKDGNTPLIFAAQAGHADIVSYLLHNYRRVRIDQVNRTGFTALMKAAIQGRTRCAQLLLWAGASAKLRDQGRGLCAVEWAKFCGRKVCSDAIMDYVASKRSFLRRKAKQKEKEKTGSMKKSLSEPDLKTPSQSIDVPMNKRRVHSFKRKVKKAFHIGYVRGKEHNYSLTAHDKSPLINIMRCVSTPLLPFLTNGSDALMPSVMFPRTVSVGEGLNSYTNVPTLQISRPDSETSILDVNDQDRAPGLVKRRIRNAFSLKNLTRNTTANSDT</sequence>
<dbReference type="EMBL" id="CAIIXF020000007">
    <property type="protein sequence ID" value="CAH1788205.1"/>
    <property type="molecule type" value="Genomic_DNA"/>
</dbReference>
<evidence type="ECO:0000256" key="1">
    <source>
        <dbReference type="ARBA" id="ARBA00022737"/>
    </source>
</evidence>
<dbReference type="SUPFAM" id="SSF48403">
    <property type="entry name" value="Ankyrin repeat"/>
    <property type="match status" value="1"/>
</dbReference>
<organism evidence="4 5">
    <name type="scientific">Owenia fusiformis</name>
    <name type="common">Polychaete worm</name>
    <dbReference type="NCBI Taxonomy" id="6347"/>
    <lineage>
        <taxon>Eukaryota</taxon>
        <taxon>Metazoa</taxon>
        <taxon>Spiralia</taxon>
        <taxon>Lophotrochozoa</taxon>
        <taxon>Annelida</taxon>
        <taxon>Polychaeta</taxon>
        <taxon>Sedentaria</taxon>
        <taxon>Canalipalpata</taxon>
        <taxon>Sabellida</taxon>
        <taxon>Oweniida</taxon>
        <taxon>Oweniidae</taxon>
        <taxon>Owenia</taxon>
    </lineage>
</organism>
<feature type="compositionally biased region" description="Basic and acidic residues" evidence="3">
    <location>
        <begin position="197"/>
        <end position="214"/>
    </location>
</feature>
<dbReference type="PANTHER" id="PTHR24171">
    <property type="entry name" value="ANKYRIN REPEAT DOMAIN-CONTAINING PROTEIN 39-RELATED"/>
    <property type="match status" value="1"/>
</dbReference>
<dbReference type="OrthoDB" id="5406014at2759"/>
<proteinExistence type="predicted"/>
<dbReference type="InterPro" id="IPR002110">
    <property type="entry name" value="Ankyrin_rpt"/>
</dbReference>
<evidence type="ECO:0000256" key="2">
    <source>
        <dbReference type="ARBA" id="ARBA00023043"/>
    </source>
</evidence>